<dbReference type="PANTHER" id="PTHR43071">
    <property type="entry name" value="2-AMINO-4-HYDROXY-6-HYDROXYMETHYLDIHYDROPTERIDINE PYROPHOSPHOKINASE"/>
    <property type="match status" value="1"/>
</dbReference>
<evidence type="ECO:0000313" key="15">
    <source>
        <dbReference type="Proteomes" id="UP000013243"/>
    </source>
</evidence>
<dbReference type="AlphaFoldDB" id="A0A1B1A4W8"/>
<dbReference type="GO" id="GO:0046656">
    <property type="term" value="P:folic acid biosynthetic process"/>
    <property type="evidence" value="ECO:0007669"/>
    <property type="project" value="UniProtKB-KW"/>
</dbReference>
<dbReference type="GO" id="GO:0016301">
    <property type="term" value="F:kinase activity"/>
    <property type="evidence" value="ECO:0007669"/>
    <property type="project" value="UniProtKB-KW"/>
</dbReference>
<evidence type="ECO:0000256" key="2">
    <source>
        <dbReference type="ARBA" id="ARBA00005810"/>
    </source>
</evidence>
<organism evidence="14 15">
    <name type="scientific">Tritonibacter mobilis F1926</name>
    <dbReference type="NCBI Taxonomy" id="1265309"/>
    <lineage>
        <taxon>Bacteria</taxon>
        <taxon>Pseudomonadati</taxon>
        <taxon>Pseudomonadota</taxon>
        <taxon>Alphaproteobacteria</taxon>
        <taxon>Rhodobacterales</taxon>
        <taxon>Paracoccaceae</taxon>
        <taxon>Tritonibacter</taxon>
    </lineage>
</organism>
<dbReference type="InterPro" id="IPR035907">
    <property type="entry name" value="Hppk_sf"/>
</dbReference>
<dbReference type="CDD" id="cd00483">
    <property type="entry name" value="HPPK"/>
    <property type="match status" value="1"/>
</dbReference>
<dbReference type="UniPathway" id="UPA00077">
    <property type="reaction ID" value="UER00155"/>
</dbReference>
<dbReference type="Proteomes" id="UP000013243">
    <property type="component" value="Chromosome"/>
</dbReference>
<evidence type="ECO:0000256" key="5">
    <source>
        <dbReference type="ARBA" id="ARBA00022679"/>
    </source>
</evidence>
<dbReference type="InterPro" id="IPR000550">
    <property type="entry name" value="Hppk"/>
</dbReference>
<evidence type="ECO:0000313" key="14">
    <source>
        <dbReference type="EMBL" id="ANP41556.1"/>
    </source>
</evidence>
<dbReference type="GO" id="GO:0046654">
    <property type="term" value="P:tetrahydrofolate biosynthetic process"/>
    <property type="evidence" value="ECO:0007669"/>
    <property type="project" value="UniProtKB-UniPathway"/>
</dbReference>
<keyword evidence="5" id="KW-0808">Transferase</keyword>
<dbReference type="OrthoDB" id="9808041at2"/>
<dbReference type="SUPFAM" id="SSF55083">
    <property type="entry name" value="6-hydroxymethyl-7,8-dihydropterin pyrophosphokinase, HPPK"/>
    <property type="match status" value="1"/>
</dbReference>
<dbReference type="STRING" id="1265309.K529_012330"/>
<dbReference type="GO" id="GO:0003848">
    <property type="term" value="F:2-amino-4-hydroxy-6-hydroxymethyldihydropteridine diphosphokinase activity"/>
    <property type="evidence" value="ECO:0007669"/>
    <property type="project" value="UniProtKB-EC"/>
</dbReference>
<accession>A0A1B1A4W8</accession>
<dbReference type="GO" id="GO:0005524">
    <property type="term" value="F:ATP binding"/>
    <property type="evidence" value="ECO:0007669"/>
    <property type="project" value="UniProtKB-KW"/>
</dbReference>
<dbReference type="PANTHER" id="PTHR43071:SF1">
    <property type="entry name" value="2-AMINO-4-HYDROXY-6-HYDROXYMETHYLDIHYDROPTERIDINE PYROPHOSPHOKINASE"/>
    <property type="match status" value="1"/>
</dbReference>
<comment type="function">
    <text evidence="10">Catalyzes the transfer of pyrophosphate from adenosine triphosphate (ATP) to 6-hydroxymethyl-7,8-dihydropterin, an enzymatic step in folate biosynthesis pathway.</text>
</comment>
<evidence type="ECO:0000256" key="10">
    <source>
        <dbReference type="ARBA" id="ARBA00029409"/>
    </source>
</evidence>
<keyword evidence="6" id="KW-0547">Nucleotide-binding</keyword>
<evidence type="ECO:0000256" key="1">
    <source>
        <dbReference type="ARBA" id="ARBA00005051"/>
    </source>
</evidence>
<keyword evidence="7 14" id="KW-0418">Kinase</keyword>
<name>A0A1B1A4W8_9RHOB</name>
<proteinExistence type="inferred from homology"/>
<evidence type="ECO:0000256" key="12">
    <source>
        <dbReference type="ARBA" id="ARBA00033413"/>
    </source>
</evidence>
<evidence type="ECO:0000256" key="8">
    <source>
        <dbReference type="ARBA" id="ARBA00022840"/>
    </source>
</evidence>
<evidence type="ECO:0000256" key="6">
    <source>
        <dbReference type="ARBA" id="ARBA00022741"/>
    </source>
</evidence>
<evidence type="ECO:0000256" key="9">
    <source>
        <dbReference type="ARBA" id="ARBA00022909"/>
    </source>
</evidence>
<comment type="similarity">
    <text evidence="2">Belongs to the HPPK family.</text>
</comment>
<dbReference type="EMBL" id="CP015230">
    <property type="protein sequence ID" value="ANP41556.1"/>
    <property type="molecule type" value="Genomic_DNA"/>
</dbReference>
<keyword evidence="8" id="KW-0067">ATP-binding</keyword>
<dbReference type="EC" id="2.7.6.3" evidence="3"/>
<comment type="pathway">
    <text evidence="1">Cofactor biosynthesis; tetrahydrofolate biosynthesis; 2-amino-4-hydroxy-6-hydroxymethyl-7,8-dihydropteridine diphosphate from 7,8-dihydroneopterin triphosphate: step 4/4.</text>
</comment>
<evidence type="ECO:0000256" key="7">
    <source>
        <dbReference type="ARBA" id="ARBA00022777"/>
    </source>
</evidence>
<evidence type="ECO:0000256" key="11">
    <source>
        <dbReference type="ARBA" id="ARBA00029766"/>
    </source>
</evidence>
<dbReference type="NCBIfam" id="TIGR01498">
    <property type="entry name" value="folK"/>
    <property type="match status" value="1"/>
</dbReference>
<gene>
    <name evidence="14" type="ORF">K529_012330</name>
</gene>
<dbReference type="KEGG" id="rmb:K529_012330"/>
<evidence type="ECO:0000256" key="4">
    <source>
        <dbReference type="ARBA" id="ARBA00016218"/>
    </source>
</evidence>
<keyword evidence="9" id="KW-0289">Folate biosynthesis</keyword>
<reference evidence="14 15" key="1">
    <citation type="journal article" date="2016" name="ISME J.">
        <title>Global occurrence and heterogeneity of the Roseobacter-clade species Ruegeria mobilis.</title>
        <authorList>
            <person name="Sonnenschein E."/>
            <person name="Gram L."/>
        </authorList>
    </citation>
    <scope>NUCLEOTIDE SEQUENCE [LARGE SCALE GENOMIC DNA]</scope>
    <source>
        <strain evidence="14 15">F1926</strain>
    </source>
</reference>
<dbReference type="Pfam" id="PF01288">
    <property type="entry name" value="HPPK"/>
    <property type="match status" value="1"/>
</dbReference>
<sequence>MELGSIMAENRSNYLVALGSNLEDEGTTPLEILQTCLAEFHAEGLDLSAVSRFFATPCFPAGAGPDYVNAAVMLEGNFPAAETLRRLHKIETKFHRTRTQRWGMRTLDLDLLAVGREIIPNIQLFRYWRDLPSAEQRVSAPDQLILPHPRLQDRAFVLVPLADIAGDWAHPDLGRSVRQMLLSCPANDVEQVRPL</sequence>
<protein>
    <recommendedName>
        <fullName evidence="4">2-amino-4-hydroxy-6-hydroxymethyldihydropteridine pyrophosphokinase</fullName>
        <ecNumber evidence="3">2.7.6.3</ecNumber>
    </recommendedName>
    <alternativeName>
        <fullName evidence="11">6-hydroxymethyl-7,8-dihydropterin pyrophosphokinase</fullName>
    </alternativeName>
    <alternativeName>
        <fullName evidence="12">7,8-dihydro-6-hydroxymethylpterin-pyrophosphokinase</fullName>
    </alternativeName>
</protein>
<dbReference type="RefSeq" id="WP_005615040.1">
    <property type="nucleotide sequence ID" value="NZ_CP015230.1"/>
</dbReference>
<feature type="domain" description="7,8-dihydro-6-hydroxymethylpterin-pyrophosphokinase" evidence="13">
    <location>
        <begin position="16"/>
        <end position="165"/>
    </location>
</feature>
<evidence type="ECO:0000259" key="13">
    <source>
        <dbReference type="Pfam" id="PF01288"/>
    </source>
</evidence>
<evidence type="ECO:0000256" key="3">
    <source>
        <dbReference type="ARBA" id="ARBA00013253"/>
    </source>
</evidence>
<dbReference type="GeneID" id="28250634"/>
<dbReference type="Gene3D" id="3.30.70.560">
    <property type="entry name" value="7,8-Dihydro-6-hydroxymethylpterin-pyrophosphokinase HPPK"/>
    <property type="match status" value="1"/>
</dbReference>